<dbReference type="Proteomes" id="UP000191901">
    <property type="component" value="Chromosome"/>
</dbReference>
<proteinExistence type="predicted"/>
<sequence length="56" mass="6456">MDQPYLQDYLNRCFSHRLREFLGASQEKFSSLPLNTYNVTLLDQLAAVPSLGFFSL</sequence>
<evidence type="ECO:0000313" key="1">
    <source>
        <dbReference type="EMBL" id="ASC69644.1"/>
    </source>
</evidence>
<dbReference type="RefSeq" id="WP_187329251.1">
    <property type="nucleotide sequence ID" value="NZ_CP021983.2"/>
</dbReference>
<gene>
    <name evidence="1" type="ORF">XM38_005730</name>
</gene>
<organism evidence="1 2">
    <name type="scientific">Halomicronema hongdechloris C2206</name>
    <dbReference type="NCBI Taxonomy" id="1641165"/>
    <lineage>
        <taxon>Bacteria</taxon>
        <taxon>Bacillati</taxon>
        <taxon>Cyanobacteriota</taxon>
        <taxon>Cyanophyceae</taxon>
        <taxon>Nodosilineales</taxon>
        <taxon>Nodosilineaceae</taxon>
        <taxon>Halomicronema</taxon>
    </lineage>
</organism>
<name>A0A1Z3HH76_9CYAN</name>
<reference evidence="1 2" key="1">
    <citation type="journal article" date="2016" name="Biochim. Biophys. Acta">
        <title>Characterization of red-shifted phycobilisomes isolated from the chlorophyll f-containing cyanobacterium Halomicronema hongdechloris.</title>
        <authorList>
            <person name="Li Y."/>
            <person name="Lin Y."/>
            <person name="Garvey C.J."/>
            <person name="Birch D."/>
            <person name="Corkery R.W."/>
            <person name="Loughlin P.C."/>
            <person name="Scheer H."/>
            <person name="Willows R.D."/>
            <person name="Chen M."/>
        </authorList>
    </citation>
    <scope>NUCLEOTIDE SEQUENCE [LARGE SCALE GENOMIC DNA]</scope>
    <source>
        <strain evidence="1 2">C2206</strain>
    </source>
</reference>
<keyword evidence="2" id="KW-1185">Reference proteome</keyword>
<protein>
    <submittedName>
        <fullName evidence="1">Uncharacterized protein</fullName>
    </submittedName>
</protein>
<dbReference type="AlphaFoldDB" id="A0A1Z3HH76"/>
<dbReference type="KEGG" id="hhg:XM38_005730"/>
<dbReference type="EMBL" id="CP021983">
    <property type="protein sequence ID" value="ASC69644.1"/>
    <property type="molecule type" value="Genomic_DNA"/>
</dbReference>
<evidence type="ECO:0000313" key="2">
    <source>
        <dbReference type="Proteomes" id="UP000191901"/>
    </source>
</evidence>
<accession>A0A1Z3HH76</accession>